<proteinExistence type="predicted"/>
<dbReference type="Proteomes" id="UP000241954">
    <property type="component" value="Unassembled WGS sequence"/>
</dbReference>
<sequence>MRQDEYFSVHLGLTINVEPLADGKPLPNFETFSAEIPPLFRIARECNTLEENAERLLNGFGKEDSKALVDYLSAQNSKINLLLSYVLSQQDNANYRYITETFGASNLSFYSPHPFSVGQNVTIKLFLDHPAAAIYCYAEVVNCSALDDRFLIQLQYTQLLEEDRDLLIRAALHCQQKLLRQRTQQRNMNNNNDE</sequence>
<keyword evidence="4" id="KW-1185">Reference proteome</keyword>
<comment type="caution">
    <text evidence="2">The sequence shown here is derived from an EMBL/GenBank/DDBJ whole genome shotgun (WGS) entry which is preliminary data.</text>
</comment>
<dbReference type="EMBL" id="PYOP01000002">
    <property type="protein sequence ID" value="PSW99504.1"/>
    <property type="molecule type" value="Genomic_DNA"/>
</dbReference>
<gene>
    <name evidence="2" type="ORF">C9I88_11465</name>
    <name evidence="3" type="ORF">C9J52_01595</name>
</gene>
<dbReference type="RefSeq" id="WP_045035576.1">
    <property type="nucleotide sequence ID" value="NZ_CAMQYU010000063.1"/>
</dbReference>
<reference evidence="2 5" key="1">
    <citation type="submission" date="2018-01" db="EMBL/GenBank/DDBJ databases">
        <title>Whole genome sequencing of Histamine producing bacteria.</title>
        <authorList>
            <person name="Butler K."/>
        </authorList>
    </citation>
    <scope>NUCLEOTIDE SEQUENCE [LARGE SCALE GENOMIC DNA]</scope>
    <source>
        <strain evidence="3 4">ATCC 51761</strain>
        <strain evidence="2 5">NCIMB 13481</strain>
    </source>
</reference>
<dbReference type="Proteomes" id="UP000241190">
    <property type="component" value="Unassembled WGS sequence"/>
</dbReference>
<evidence type="ECO:0000313" key="2">
    <source>
        <dbReference type="EMBL" id="PSV96557.1"/>
    </source>
</evidence>
<name>A0A0D8Q6M2_9GAMM</name>
<accession>A0A0D8Q6M2</accession>
<organism evidence="2 5">
    <name type="scientific">Photobacterium iliopiscarium</name>
    <dbReference type="NCBI Taxonomy" id="56192"/>
    <lineage>
        <taxon>Bacteria</taxon>
        <taxon>Pseudomonadati</taxon>
        <taxon>Pseudomonadota</taxon>
        <taxon>Gammaproteobacteria</taxon>
        <taxon>Vibrionales</taxon>
        <taxon>Vibrionaceae</taxon>
        <taxon>Photobacterium</taxon>
    </lineage>
</organism>
<dbReference type="EMBL" id="PYLW01000011">
    <property type="protein sequence ID" value="PSV96557.1"/>
    <property type="molecule type" value="Genomic_DNA"/>
</dbReference>
<feature type="domain" description="PilZ" evidence="1">
    <location>
        <begin position="95"/>
        <end position="169"/>
    </location>
</feature>
<evidence type="ECO:0000313" key="5">
    <source>
        <dbReference type="Proteomes" id="UP000241954"/>
    </source>
</evidence>
<dbReference type="STRING" id="56192.UB38_02085"/>
<protein>
    <submittedName>
        <fullName evidence="2">PilZ domain-containing protein</fullName>
    </submittedName>
</protein>
<dbReference type="Pfam" id="PF07238">
    <property type="entry name" value="PilZ"/>
    <property type="match status" value="1"/>
</dbReference>
<evidence type="ECO:0000259" key="1">
    <source>
        <dbReference type="Pfam" id="PF07238"/>
    </source>
</evidence>
<dbReference type="InterPro" id="IPR009875">
    <property type="entry name" value="PilZ_domain"/>
</dbReference>
<evidence type="ECO:0000313" key="3">
    <source>
        <dbReference type="EMBL" id="PSW99504.1"/>
    </source>
</evidence>
<dbReference type="AlphaFoldDB" id="A0A0D8Q6M2"/>
<dbReference type="GO" id="GO:0035438">
    <property type="term" value="F:cyclic-di-GMP binding"/>
    <property type="evidence" value="ECO:0007669"/>
    <property type="project" value="InterPro"/>
</dbReference>
<evidence type="ECO:0000313" key="4">
    <source>
        <dbReference type="Proteomes" id="UP000241190"/>
    </source>
</evidence>